<dbReference type="STRING" id="946362.F2UGA8"/>
<reference evidence="2" key="1">
    <citation type="submission" date="2009-08" db="EMBL/GenBank/DDBJ databases">
        <title>Annotation of Salpingoeca rosetta.</title>
        <authorList>
            <consortium name="The Broad Institute Genome Sequencing Platform"/>
            <person name="Russ C."/>
            <person name="Cuomo C."/>
            <person name="Burger G."/>
            <person name="Gray M.W."/>
            <person name="Holland P.W.H."/>
            <person name="King N."/>
            <person name="Lang F.B.F."/>
            <person name="Roger A.J."/>
            <person name="Ruiz-Trillo I."/>
            <person name="Young S.K."/>
            <person name="Zeng Q."/>
            <person name="Gargeya S."/>
            <person name="Alvarado L."/>
            <person name="Berlin A."/>
            <person name="Chapman S.B."/>
            <person name="Chen Z."/>
            <person name="Freedman E."/>
            <person name="Gellesch M."/>
            <person name="Goldberg J."/>
            <person name="Griggs A."/>
            <person name="Gujja S."/>
            <person name="Heilman E."/>
            <person name="Heiman D."/>
            <person name="Howarth C."/>
            <person name="Mehta T."/>
            <person name="Neiman D."/>
            <person name="Pearson M."/>
            <person name="Roberts A."/>
            <person name="Saif S."/>
            <person name="Shea T."/>
            <person name="Shenoy N."/>
            <person name="Sisk P."/>
            <person name="Stolte C."/>
            <person name="Sykes S."/>
            <person name="White J."/>
            <person name="Yandava C."/>
            <person name="Haas B."/>
            <person name="Nusbaum C."/>
            <person name="Birren B."/>
        </authorList>
    </citation>
    <scope>NUCLEOTIDE SEQUENCE [LARGE SCALE GENOMIC DNA]</scope>
    <source>
        <strain evidence="2">ATCC 50818</strain>
    </source>
</reference>
<name>F2UGA8_SALR5</name>
<dbReference type="GO" id="GO:0003824">
    <property type="term" value="F:catalytic activity"/>
    <property type="evidence" value="ECO:0007669"/>
    <property type="project" value="InterPro"/>
</dbReference>
<feature type="compositionally biased region" description="Low complexity" evidence="1">
    <location>
        <begin position="48"/>
        <end position="58"/>
    </location>
</feature>
<evidence type="ECO:0000256" key="1">
    <source>
        <dbReference type="SAM" id="MobiDB-lite"/>
    </source>
</evidence>
<keyword evidence="3" id="KW-1185">Reference proteome</keyword>
<dbReference type="PANTHER" id="PTHR21521">
    <property type="entry name" value="AMUN, ISOFORM A"/>
    <property type="match status" value="1"/>
</dbReference>
<feature type="region of interest" description="Disordered" evidence="1">
    <location>
        <begin position="22"/>
        <end position="65"/>
    </location>
</feature>
<dbReference type="InParanoid" id="F2UGA8"/>
<organism evidence="3">
    <name type="scientific">Salpingoeca rosetta (strain ATCC 50818 / BSB-021)</name>
    <dbReference type="NCBI Taxonomy" id="946362"/>
    <lineage>
        <taxon>Eukaryota</taxon>
        <taxon>Choanoflagellata</taxon>
        <taxon>Craspedida</taxon>
        <taxon>Salpingoecidae</taxon>
        <taxon>Salpingoeca</taxon>
    </lineage>
</organism>
<protein>
    <submittedName>
        <fullName evidence="2">Uncharacterized protein</fullName>
    </submittedName>
</protein>
<dbReference type="GO" id="GO:0006281">
    <property type="term" value="P:DNA repair"/>
    <property type="evidence" value="ECO:0007669"/>
    <property type="project" value="InterPro"/>
</dbReference>
<gene>
    <name evidence="2" type="ORF">PTSG_07776</name>
</gene>
<dbReference type="GeneID" id="16072139"/>
<dbReference type="InterPro" id="IPR011257">
    <property type="entry name" value="DNA_glycosylase"/>
</dbReference>
<evidence type="ECO:0000313" key="2">
    <source>
        <dbReference type="EMBL" id="EGD75658.1"/>
    </source>
</evidence>
<dbReference type="KEGG" id="sre:PTSG_07776"/>
<dbReference type="OrthoDB" id="8249012at2759"/>
<dbReference type="Proteomes" id="UP000007799">
    <property type="component" value="Unassembled WGS sequence"/>
</dbReference>
<dbReference type="EMBL" id="GL832973">
    <property type="protein sequence ID" value="EGD75658.1"/>
    <property type="molecule type" value="Genomic_DNA"/>
</dbReference>
<dbReference type="PANTHER" id="PTHR21521:SF0">
    <property type="entry name" value="AMUN, ISOFORM A"/>
    <property type="match status" value="1"/>
</dbReference>
<dbReference type="OMA" id="NKVDPQQ"/>
<sequence length="282" mass="31425">MWRMGNTFGAFCLTLLESPPKRAKTSVNDNTMGRREGLRPKRAKREASAAADAATADADGGDDRTHVEQAQVVKDGDAGVVRTAKQLWKTADVKAWRAAEDGYEAAINAVATKKKKKHHRLLELDAWMWTDLRPAAMKRDKPHVTKPELEKIMEWKITRGKFRPLMRLVKQNDEQLVIDCSTAALAAMPNVEKAINHLTKLKGVGPATASAVLAPLDPRAPFMSDEAMLAIPSCQPIDYKLRNYLHFVKHIQAKAKELGNGWTCERVGRALWAKHYNPEAEA</sequence>
<dbReference type="AlphaFoldDB" id="F2UGA8"/>
<dbReference type="RefSeq" id="XP_004991579.1">
    <property type="nucleotide sequence ID" value="XM_004991522.1"/>
</dbReference>
<proteinExistence type="predicted"/>
<dbReference type="eggNOG" id="ENOG502QR55">
    <property type="taxonomic scope" value="Eukaryota"/>
</dbReference>
<dbReference type="SUPFAM" id="SSF48150">
    <property type="entry name" value="DNA-glycosylase"/>
    <property type="match status" value="1"/>
</dbReference>
<accession>F2UGA8</accession>
<evidence type="ECO:0000313" key="3">
    <source>
        <dbReference type="Proteomes" id="UP000007799"/>
    </source>
</evidence>